<feature type="region of interest" description="Disordered" evidence="1">
    <location>
        <begin position="1"/>
        <end position="24"/>
    </location>
</feature>
<evidence type="ECO:0000313" key="3">
    <source>
        <dbReference type="Proteomes" id="UP000501690"/>
    </source>
</evidence>
<sequence length="198" mass="21903">MNLPAHGTASPDPSKASVSVKSNTHKSYLQRNRLAQHPALLGYTGPDRLAVPTRRQAPAPLQRHCFIVTAWRSTPCRQAPAQCRPSHAKIIAWRLSVARQAPHQKSSTADFWHPHWFGSTRILPQNSHVQHPFKSAPHHRLADRTAPPGGTPESDPWYAILHFPGTHPKREEGSTSGAHVGVGKVADLRCYNINSVRC</sequence>
<feature type="region of interest" description="Disordered" evidence="1">
    <location>
        <begin position="131"/>
        <end position="154"/>
    </location>
</feature>
<organism evidence="2 3">
    <name type="scientific">Vigna unguiculata</name>
    <name type="common">Cowpea</name>
    <dbReference type="NCBI Taxonomy" id="3917"/>
    <lineage>
        <taxon>Eukaryota</taxon>
        <taxon>Viridiplantae</taxon>
        <taxon>Streptophyta</taxon>
        <taxon>Embryophyta</taxon>
        <taxon>Tracheophyta</taxon>
        <taxon>Spermatophyta</taxon>
        <taxon>Magnoliopsida</taxon>
        <taxon>eudicotyledons</taxon>
        <taxon>Gunneridae</taxon>
        <taxon>Pentapetalae</taxon>
        <taxon>rosids</taxon>
        <taxon>fabids</taxon>
        <taxon>Fabales</taxon>
        <taxon>Fabaceae</taxon>
        <taxon>Papilionoideae</taxon>
        <taxon>50 kb inversion clade</taxon>
        <taxon>NPAAA clade</taxon>
        <taxon>indigoferoid/millettioid clade</taxon>
        <taxon>Phaseoleae</taxon>
        <taxon>Vigna</taxon>
    </lineage>
</organism>
<reference evidence="2 3" key="1">
    <citation type="submission" date="2019-04" db="EMBL/GenBank/DDBJ databases">
        <title>An improved genome assembly and genetic linkage map for asparagus bean, Vigna unguiculata ssp. sesquipedialis.</title>
        <authorList>
            <person name="Xia Q."/>
            <person name="Zhang R."/>
            <person name="Dong Y."/>
        </authorList>
    </citation>
    <scope>NUCLEOTIDE SEQUENCE [LARGE SCALE GENOMIC DNA]</scope>
    <source>
        <tissue evidence="2">Leaf</tissue>
    </source>
</reference>
<keyword evidence="3" id="KW-1185">Reference proteome</keyword>
<evidence type="ECO:0000256" key="1">
    <source>
        <dbReference type="SAM" id="MobiDB-lite"/>
    </source>
</evidence>
<name>A0A4D6NKS1_VIGUN</name>
<accession>A0A4D6NKS1</accession>
<dbReference type="Proteomes" id="UP000501690">
    <property type="component" value="Linkage Group LG11"/>
</dbReference>
<evidence type="ECO:0000313" key="2">
    <source>
        <dbReference type="EMBL" id="QCE14226.1"/>
    </source>
</evidence>
<dbReference type="AlphaFoldDB" id="A0A4D6NKS1"/>
<protein>
    <submittedName>
        <fullName evidence="2">Uncharacterized protein</fullName>
    </submittedName>
</protein>
<gene>
    <name evidence="2" type="ORF">DEO72_LG11g1225</name>
</gene>
<proteinExistence type="predicted"/>
<dbReference type="EMBL" id="CP039355">
    <property type="protein sequence ID" value="QCE14226.1"/>
    <property type="molecule type" value="Genomic_DNA"/>
</dbReference>